<dbReference type="RefSeq" id="XP_009836054.1">
    <property type="nucleotide sequence ID" value="XM_009837752.1"/>
</dbReference>
<organism evidence="3">
    <name type="scientific">Aphanomyces astaci</name>
    <name type="common">Crayfish plague agent</name>
    <dbReference type="NCBI Taxonomy" id="112090"/>
    <lineage>
        <taxon>Eukaryota</taxon>
        <taxon>Sar</taxon>
        <taxon>Stramenopiles</taxon>
        <taxon>Oomycota</taxon>
        <taxon>Saprolegniomycetes</taxon>
        <taxon>Saprolegniales</taxon>
        <taxon>Verrucalvaceae</taxon>
        <taxon>Aphanomyces</taxon>
    </lineage>
</organism>
<dbReference type="GeneID" id="20812984"/>
<protein>
    <recommendedName>
        <fullName evidence="2">Chitin-binding type-4 domain-containing protein</fullName>
    </recommendedName>
</protein>
<dbReference type="OrthoDB" id="47267at2759"/>
<dbReference type="VEuPathDB" id="FungiDB:H257_10988"/>
<keyword evidence="1" id="KW-0732">Signal</keyword>
<feature type="signal peptide" evidence="1">
    <location>
        <begin position="1"/>
        <end position="19"/>
    </location>
</feature>
<evidence type="ECO:0000256" key="1">
    <source>
        <dbReference type="SAM" id="SignalP"/>
    </source>
</evidence>
<dbReference type="STRING" id="112090.W4G523"/>
<gene>
    <name evidence="3" type="ORF">H257_10988</name>
</gene>
<evidence type="ECO:0000313" key="3">
    <source>
        <dbReference type="EMBL" id="ETV74396.1"/>
    </source>
</evidence>
<dbReference type="Pfam" id="PF03067">
    <property type="entry name" value="LPMO_10"/>
    <property type="match status" value="1"/>
</dbReference>
<accession>W4G523</accession>
<dbReference type="InterPro" id="IPR004302">
    <property type="entry name" value="Cellulose/chitin-bd_N"/>
</dbReference>
<name>W4G523_APHAT</name>
<dbReference type="EMBL" id="KI913144">
    <property type="protein sequence ID" value="ETV74396.1"/>
    <property type="molecule type" value="Genomic_DNA"/>
</dbReference>
<feature type="domain" description="Chitin-binding type-4" evidence="2">
    <location>
        <begin position="20"/>
        <end position="205"/>
    </location>
</feature>
<feature type="chain" id="PRO_5004840917" description="Chitin-binding type-4 domain-containing protein" evidence="1">
    <location>
        <begin position="20"/>
        <end position="282"/>
    </location>
</feature>
<dbReference type="AlphaFoldDB" id="W4G523"/>
<reference evidence="3" key="1">
    <citation type="submission" date="2013-12" db="EMBL/GenBank/DDBJ databases">
        <title>The Genome Sequence of Aphanomyces astaci APO3.</title>
        <authorList>
            <consortium name="The Broad Institute Genomics Platform"/>
            <person name="Russ C."/>
            <person name="Tyler B."/>
            <person name="van West P."/>
            <person name="Dieguez-Uribeondo J."/>
            <person name="Young S.K."/>
            <person name="Zeng Q."/>
            <person name="Gargeya S."/>
            <person name="Fitzgerald M."/>
            <person name="Abouelleil A."/>
            <person name="Alvarado L."/>
            <person name="Chapman S.B."/>
            <person name="Gainer-Dewar J."/>
            <person name="Goldberg J."/>
            <person name="Griggs A."/>
            <person name="Gujja S."/>
            <person name="Hansen M."/>
            <person name="Howarth C."/>
            <person name="Imamovic A."/>
            <person name="Ireland A."/>
            <person name="Larimer J."/>
            <person name="McCowan C."/>
            <person name="Murphy C."/>
            <person name="Pearson M."/>
            <person name="Poon T.W."/>
            <person name="Priest M."/>
            <person name="Roberts A."/>
            <person name="Saif S."/>
            <person name="Shea T."/>
            <person name="Sykes S."/>
            <person name="Wortman J."/>
            <person name="Nusbaum C."/>
            <person name="Birren B."/>
        </authorList>
    </citation>
    <scope>NUCLEOTIDE SEQUENCE [LARGE SCALE GENOMIC DNA]</scope>
    <source>
        <strain evidence="3">APO3</strain>
    </source>
</reference>
<proteinExistence type="predicted"/>
<evidence type="ECO:0000259" key="2">
    <source>
        <dbReference type="Pfam" id="PF03067"/>
    </source>
</evidence>
<sequence>MKTIAAFAALALAPVAVQGHGRLVTPPHRGYIGKLPKYAPFVPPNWSDNSLNAGGVGATKNGQYGICGDPFTQASPRAHETGGTFGRFPQYGANVTGACYAPGAAMKLKVQLTANHKGFFEIGLCKLNGPKDVETEACFQPLVQPSGDAKYNVTPGDFFDLTYVLPPGVTCEGESHCVLRWHYTGWNNWGASTWGQEHFWNCADIFISSKCPAAGDAKYNVTPGDFFDLTYVLPPGVTCEGESHCVLRWHYTGWNNWGASTWGQEHFWNCADIFISSKCPAA</sequence>